<name>A0A426Z0F7_ENSVE</name>
<dbReference type="Proteomes" id="UP000287651">
    <property type="component" value="Unassembled WGS sequence"/>
</dbReference>
<proteinExistence type="predicted"/>
<accession>A0A426Z0F7</accession>
<sequence length="274" mass="29975">MLSSYESFLPHVPYFTVALSLGRLFLRRPPLFFSSWPPSSLLINHLQPNPCHYRHRPTLCRSPRRTLLPTVNLAAIFPIFPCKPLPSLLSRAPLSHPKVLPSSMPPYHYRRPALGIAQLAVARPSPLPPLPQRCRAQQRCCCCLSAMLSRCHSPRRTATSLFLPPLPAAAFTAPFALLTLPAYRSSAVVVAPSSAAQPPLPSLLQHLPPLLLPCCLLPLLVVVAFLLNRSLTCHLVASLSPAAALTAANHLCPPLADIDNLVAVKSYYIYDICS</sequence>
<dbReference type="EMBL" id="AMZH03009148">
    <property type="protein sequence ID" value="RRT57467.1"/>
    <property type="molecule type" value="Genomic_DNA"/>
</dbReference>
<evidence type="ECO:0000313" key="1">
    <source>
        <dbReference type="EMBL" id="RRT57467.1"/>
    </source>
</evidence>
<organism evidence="1 2">
    <name type="scientific">Ensete ventricosum</name>
    <name type="common">Abyssinian banana</name>
    <name type="synonym">Musa ensete</name>
    <dbReference type="NCBI Taxonomy" id="4639"/>
    <lineage>
        <taxon>Eukaryota</taxon>
        <taxon>Viridiplantae</taxon>
        <taxon>Streptophyta</taxon>
        <taxon>Embryophyta</taxon>
        <taxon>Tracheophyta</taxon>
        <taxon>Spermatophyta</taxon>
        <taxon>Magnoliopsida</taxon>
        <taxon>Liliopsida</taxon>
        <taxon>Zingiberales</taxon>
        <taxon>Musaceae</taxon>
        <taxon>Ensete</taxon>
    </lineage>
</organism>
<protein>
    <submittedName>
        <fullName evidence="1">Uncharacterized protein</fullName>
    </submittedName>
</protein>
<dbReference type="AlphaFoldDB" id="A0A426Z0F7"/>
<evidence type="ECO:0000313" key="2">
    <source>
        <dbReference type="Proteomes" id="UP000287651"/>
    </source>
</evidence>
<reference evidence="1 2" key="1">
    <citation type="journal article" date="2014" name="Agronomy (Basel)">
        <title>A Draft Genome Sequence for Ensete ventricosum, the Drought-Tolerant Tree Against Hunger.</title>
        <authorList>
            <person name="Harrison J."/>
            <person name="Moore K.A."/>
            <person name="Paszkiewicz K."/>
            <person name="Jones T."/>
            <person name="Grant M."/>
            <person name="Ambacheew D."/>
            <person name="Muzemil S."/>
            <person name="Studholme D.J."/>
        </authorList>
    </citation>
    <scope>NUCLEOTIDE SEQUENCE [LARGE SCALE GENOMIC DNA]</scope>
</reference>
<gene>
    <name evidence="1" type="ORF">B296_00013389</name>
</gene>
<comment type="caution">
    <text evidence="1">The sequence shown here is derived from an EMBL/GenBank/DDBJ whole genome shotgun (WGS) entry which is preliminary data.</text>
</comment>